<protein>
    <submittedName>
        <fullName evidence="1">Uncharacterized protein</fullName>
    </submittedName>
</protein>
<dbReference type="HOGENOM" id="CLU_3197259_0_0_9"/>
<dbReference type="Proteomes" id="UP000000347">
    <property type="component" value="Chromosome"/>
</dbReference>
<evidence type="ECO:0000313" key="1">
    <source>
        <dbReference type="EMBL" id="ADL43074.1"/>
    </source>
</evidence>
<sequence length="45" mass="5172">MPRKGKIKNIDTLWLKDMINLFISFKQADGLCEMNSASTLIFPNK</sequence>
<dbReference type="AlphaFoldDB" id="D9TFV4"/>
<organism evidence="1 2">
    <name type="scientific">Caldicellulosiruptor obsidiansis (strain ATCC BAA-2073 / JCM 16842 / OB47)</name>
    <dbReference type="NCBI Taxonomy" id="608506"/>
    <lineage>
        <taxon>Bacteria</taxon>
        <taxon>Bacillati</taxon>
        <taxon>Bacillota</taxon>
        <taxon>Bacillota incertae sedis</taxon>
        <taxon>Caldicellulosiruptorales</taxon>
        <taxon>Caldicellulosiruptoraceae</taxon>
        <taxon>Caldicellulosiruptor</taxon>
    </lineage>
</organism>
<accession>D9TFV4</accession>
<dbReference type="EMBL" id="CP002164">
    <property type="protein sequence ID" value="ADL43074.1"/>
    <property type="molecule type" value="Genomic_DNA"/>
</dbReference>
<keyword evidence="2" id="KW-1185">Reference proteome</keyword>
<reference evidence="1 2" key="1">
    <citation type="journal article" date="2010" name="J. Bacteriol.">
        <title>Complete genome sequence of the cellulolytic thermophile Caldicellulosiruptor obsidiansis OB47T.</title>
        <authorList>
            <person name="Elkins J.G."/>
            <person name="Lochner A."/>
            <person name="Hamilton-Brehm S.D."/>
            <person name="Davenport K.W."/>
            <person name="Podar M."/>
            <person name="Brown S.D."/>
            <person name="Land M.L."/>
            <person name="Hauser L.J."/>
            <person name="Klingeman D.M."/>
            <person name="Raman B."/>
            <person name="Goodwin L.A."/>
            <person name="Tapia R."/>
            <person name="Meincke L.J."/>
            <person name="Detter J.C."/>
            <person name="Bruce D.C."/>
            <person name="Han C.S."/>
            <person name="Palumbo A.V."/>
            <person name="Cottingham R.W."/>
            <person name="Keller M."/>
            <person name="Graham D.E."/>
        </authorList>
    </citation>
    <scope>NUCLEOTIDE SEQUENCE [LARGE SCALE GENOMIC DNA]</scope>
    <source>
        <strain evidence="2">ATCC BAA-2073 / strain OB47</strain>
    </source>
</reference>
<proteinExistence type="predicted"/>
<gene>
    <name evidence="1" type="ordered locus">COB47_1798</name>
</gene>
<name>D9TFV4_CALOO</name>
<dbReference type="KEGG" id="cob:COB47_1798"/>
<evidence type="ECO:0000313" key="2">
    <source>
        <dbReference type="Proteomes" id="UP000000347"/>
    </source>
</evidence>